<sequence>MRMAYRWVPILGPVKETSPTSIAFTGDTVSYVDPLSGQTHEDGGLVGQALSDAEFNGGTIRALIRFKSIQSKMAAGLTLAANPTTGAHLTAMLGLGPFCSLRAWNPGDSQQLGGAQTARWIDYQGAGNQSNLQADHDYALEVELHGARIVVRVDGVPMLDADIRETLTKFRPGVWFLSQGDVEITNFEVVSKVPTAFVVMEFSETFNDLYTHVIKPVCEKSQISTIRADERHGPGQILADIERQIVESNIIVADVTPVNANVFYEVGYAHALRKPTILLAQRGTRLPFDISGFRTIFYDNTIEGKLKVEDSLEKHLKQILSRDK</sequence>
<evidence type="ECO:0000313" key="1">
    <source>
        <dbReference type="EMBL" id="QLB65501.1"/>
    </source>
</evidence>
<evidence type="ECO:0008006" key="3">
    <source>
        <dbReference type="Google" id="ProtNLM"/>
    </source>
</evidence>
<organism evidence="1 2">
    <name type="scientific">Paraburkholderia caribensis</name>
    <dbReference type="NCBI Taxonomy" id="75105"/>
    <lineage>
        <taxon>Bacteria</taxon>
        <taxon>Pseudomonadati</taxon>
        <taxon>Pseudomonadota</taxon>
        <taxon>Betaproteobacteria</taxon>
        <taxon>Burkholderiales</taxon>
        <taxon>Burkholderiaceae</taxon>
        <taxon>Paraburkholderia</taxon>
    </lineage>
</organism>
<evidence type="ECO:0000313" key="2">
    <source>
        <dbReference type="Proteomes" id="UP000509548"/>
    </source>
</evidence>
<proteinExistence type="predicted"/>
<dbReference type="EMBL" id="CP015959">
    <property type="protein sequence ID" value="QLB65501.1"/>
    <property type="molecule type" value="Genomic_DNA"/>
</dbReference>
<gene>
    <name evidence="1" type="ORF">A9O66_24300</name>
</gene>
<dbReference type="AlphaFoldDB" id="A0A9Q6S6X4"/>
<dbReference type="SUPFAM" id="SSF52309">
    <property type="entry name" value="N-(deoxy)ribosyltransferase-like"/>
    <property type="match status" value="1"/>
</dbReference>
<reference evidence="1 2" key="1">
    <citation type="journal article" date="2014" name="Genome Announc.">
        <title>Draft Genome Sequence of the Haloacid-Degrading Burkholderia caribensis Strain MBA4.</title>
        <authorList>
            <person name="Pan Y."/>
            <person name="Kong K.F."/>
            <person name="Tsang J.S."/>
        </authorList>
    </citation>
    <scope>NUCLEOTIDE SEQUENCE [LARGE SCALE GENOMIC DNA]</scope>
    <source>
        <strain evidence="1 2">852011</strain>
    </source>
</reference>
<accession>A0A9Q6S6X4</accession>
<protein>
    <recommendedName>
        <fullName evidence="3">Nucleoside 2-deoxyribosyltransferase</fullName>
    </recommendedName>
</protein>
<dbReference type="Gene3D" id="3.40.50.450">
    <property type="match status" value="1"/>
</dbReference>
<name>A0A9Q6S6X4_9BURK</name>
<dbReference type="Gene3D" id="2.60.120.560">
    <property type="entry name" value="Exo-inulinase, domain 1"/>
    <property type="match status" value="1"/>
</dbReference>
<dbReference type="Proteomes" id="UP000509548">
    <property type="component" value="Chromosome 2"/>
</dbReference>